<evidence type="ECO:0000256" key="1">
    <source>
        <dbReference type="ARBA" id="ARBA00004328"/>
    </source>
</evidence>
<dbReference type="Proteomes" id="UP000017660">
    <property type="component" value="Segment"/>
</dbReference>
<evidence type="ECO:0000256" key="2">
    <source>
        <dbReference type="ARBA" id="ARBA00022844"/>
    </source>
</evidence>
<dbReference type="RefSeq" id="YP_008771948.1">
    <property type="nucleotide sequence ID" value="NC_022774.1"/>
</dbReference>
<dbReference type="EMBL" id="KF669661">
    <property type="protein sequence ID" value="AGY48335.1"/>
    <property type="molecule type" value="Genomic_DNA"/>
</dbReference>
<gene>
    <name evidence="4" type="ORF">Slash_46</name>
</gene>
<dbReference type="GO" id="GO:0019058">
    <property type="term" value="P:viral life cycle"/>
    <property type="evidence" value="ECO:0007669"/>
    <property type="project" value="UniProtKB-ARBA"/>
</dbReference>
<reference evidence="4 5" key="1">
    <citation type="journal article" date="2013" name="Genome Announc.">
        <title>Complete Genome of Bacillus megaterium Siphophage Slash.</title>
        <authorList>
            <person name="Decrescenzo A.J."/>
            <person name="Ritter M.A."/>
            <person name="Chamakura K.R."/>
            <person name="Kuty Everett G.F."/>
        </authorList>
    </citation>
    <scope>NUCLEOTIDE SEQUENCE [LARGE SCALE GENOMIC DNA]</scope>
</reference>
<feature type="domain" description="BppU N-terminal" evidence="3">
    <location>
        <begin position="7"/>
        <end position="144"/>
    </location>
</feature>
<evidence type="ECO:0000259" key="3">
    <source>
        <dbReference type="Pfam" id="PF10651"/>
    </source>
</evidence>
<dbReference type="Gene3D" id="2.60.40.3350">
    <property type="match status" value="1"/>
</dbReference>
<dbReference type="GeneID" id="18989636"/>
<dbReference type="OrthoDB" id="18629at10239"/>
<dbReference type="InterPro" id="IPR011050">
    <property type="entry name" value="Pectin_lyase_fold/virulence"/>
</dbReference>
<keyword evidence="5" id="KW-1185">Reference proteome</keyword>
<name>U5PWF8_9CAUD</name>
<dbReference type="SUPFAM" id="SSF51126">
    <property type="entry name" value="Pectin lyase-like"/>
    <property type="match status" value="1"/>
</dbReference>
<comment type="subcellular location">
    <subcellularLocation>
        <location evidence="1">Virion</location>
    </subcellularLocation>
</comment>
<evidence type="ECO:0000313" key="5">
    <source>
        <dbReference type="Proteomes" id="UP000017660"/>
    </source>
</evidence>
<accession>U5PWF8</accession>
<sequence>MAELKVYNVALDTINDIRNKIFSFNQNDVNVAKIIATLTQKGKPIILTGAKVRFAFLKKDGKRVYQNATITDPTKSIVEVLLDQQVLALPKRVKGEIEIYFDGTQQNLVTEPFEFNVDRSILSTESIESSDLFPIIQQLESKLNKENTFGIVDITDYNVVGNGIEEGMNIQTALNKISTDFKKAIVRFPYANGTYKSNIALTVPNNVQIEGIFQPVLDFSGAPSNVKALTVKGSRSKVSGIDLKGNGYSGTTSVGLDIYGDNHEFKSIDLRNFNMGIDIAHSNTYILSFDKIRFFDMGTCLYADLVARSTPEAPIKNSGERIEFTRSVFCNSQLAIRADFSALDIYISHSSIDYCNEFFSFGKGIFNFSQCHLENALDAPERGWRANVDYFLHTTEAATINFDNCLFDLFQMHRIVSANSTLGKVFYRNCRAYFRDVNGVDRNLHSEEPVYVNVGATSATIYSPYISPITWPSVIGASNTDKKQIPMNLTVSNNVTDCILTVNFPAAAERTWIRITH</sequence>
<dbReference type="InterPro" id="IPR018913">
    <property type="entry name" value="BppU_N"/>
</dbReference>
<proteinExistence type="predicted"/>
<dbReference type="GO" id="GO:0051701">
    <property type="term" value="P:biological process involved in interaction with host"/>
    <property type="evidence" value="ECO:0007669"/>
    <property type="project" value="UniProtKB-ARBA"/>
</dbReference>
<protein>
    <submittedName>
        <fullName evidence="4">Tailspike protein</fullName>
    </submittedName>
</protein>
<keyword evidence="2" id="KW-0946">Virion</keyword>
<dbReference type="KEGG" id="vg:18989636"/>
<organism evidence="4 5">
    <name type="scientific">Bacillus phage Slash</name>
    <dbReference type="NCBI Taxonomy" id="1406790"/>
    <lineage>
        <taxon>Viruses</taxon>
        <taxon>Duplodnaviria</taxon>
        <taxon>Heunggongvirae</taxon>
        <taxon>Uroviricota</taxon>
        <taxon>Caudoviricetes</taxon>
        <taxon>Slashvirus</taxon>
        <taxon>Slashvirus slash</taxon>
    </lineage>
</organism>
<evidence type="ECO:0000313" key="4">
    <source>
        <dbReference type="EMBL" id="AGY48335.1"/>
    </source>
</evidence>
<dbReference type="GO" id="GO:0044423">
    <property type="term" value="C:virion component"/>
    <property type="evidence" value="ECO:0007669"/>
    <property type="project" value="UniProtKB-KW"/>
</dbReference>
<dbReference type="Pfam" id="PF10651">
    <property type="entry name" value="BppU_N"/>
    <property type="match status" value="1"/>
</dbReference>